<dbReference type="EMBL" id="QUQO01000001">
    <property type="protein sequence ID" value="RFB04872.1"/>
    <property type="molecule type" value="Genomic_DNA"/>
</dbReference>
<keyword evidence="4 8" id="KW-0808">Transferase</keyword>
<keyword evidence="3" id="KW-0328">Glycosyltransferase</keyword>
<feature type="region of interest" description="Disordered" evidence="6">
    <location>
        <begin position="230"/>
        <end position="254"/>
    </location>
</feature>
<dbReference type="OrthoDB" id="9811214at2"/>
<accession>A0A371RHF8</accession>
<evidence type="ECO:0000256" key="5">
    <source>
        <dbReference type="ARBA" id="ARBA00023136"/>
    </source>
</evidence>
<dbReference type="Pfam" id="PF00535">
    <property type="entry name" value="Glycos_transf_2"/>
    <property type="match status" value="1"/>
</dbReference>
<proteinExistence type="predicted"/>
<evidence type="ECO:0000256" key="6">
    <source>
        <dbReference type="SAM" id="MobiDB-lite"/>
    </source>
</evidence>
<sequence length="254" mass="27514">MISVIIPTLNAAPGLGATLESLLEANRLGMIAEVIVSDGGSCDETAQIAEASGAKVLIGSKGRGAQLIRGAEAARGDWLLFLHADTELSPGWEEEAGRHMAGAFDRKAAVFRLGFAASGFKPRLVAFGANLRSRLFRLPYGDQGLLISRRHYERLGGFADFPLFEDLDFVRRILREGGRSAVSLLPAVAMTSAERYEREGYLMRVLRNARLVLAYHAGVSPEELAERYNGRLRKKSRAHGKAALDGAGEDPPQP</sequence>
<feature type="domain" description="Glycosyltransferase 2-like" evidence="7">
    <location>
        <begin position="3"/>
        <end position="95"/>
    </location>
</feature>
<evidence type="ECO:0000259" key="7">
    <source>
        <dbReference type="Pfam" id="PF00535"/>
    </source>
</evidence>
<keyword evidence="2" id="KW-1003">Cell membrane</keyword>
<dbReference type="InParanoid" id="A0A371RHF8"/>
<dbReference type="GO" id="GO:0005886">
    <property type="term" value="C:plasma membrane"/>
    <property type="evidence" value="ECO:0007669"/>
    <property type="project" value="UniProtKB-SubCell"/>
</dbReference>
<keyword evidence="9" id="KW-1185">Reference proteome</keyword>
<dbReference type="NCBIfam" id="TIGR04283">
    <property type="entry name" value="glyco_like_mftF"/>
    <property type="match status" value="1"/>
</dbReference>
<feature type="compositionally biased region" description="Basic residues" evidence="6">
    <location>
        <begin position="230"/>
        <end position="240"/>
    </location>
</feature>
<dbReference type="InterPro" id="IPR001173">
    <property type="entry name" value="Glyco_trans_2-like"/>
</dbReference>
<dbReference type="Proteomes" id="UP000264589">
    <property type="component" value="Unassembled WGS sequence"/>
</dbReference>
<comment type="subcellular location">
    <subcellularLocation>
        <location evidence="1">Cell membrane</location>
    </subcellularLocation>
</comment>
<evidence type="ECO:0000256" key="1">
    <source>
        <dbReference type="ARBA" id="ARBA00004236"/>
    </source>
</evidence>
<dbReference type="PANTHER" id="PTHR43646:SF2">
    <property type="entry name" value="GLYCOSYLTRANSFERASE 2-LIKE DOMAIN-CONTAINING PROTEIN"/>
    <property type="match status" value="1"/>
</dbReference>
<evidence type="ECO:0000313" key="8">
    <source>
        <dbReference type="EMBL" id="RFB04872.1"/>
    </source>
</evidence>
<evidence type="ECO:0000256" key="4">
    <source>
        <dbReference type="ARBA" id="ARBA00022679"/>
    </source>
</evidence>
<evidence type="ECO:0000313" key="9">
    <source>
        <dbReference type="Proteomes" id="UP000264589"/>
    </source>
</evidence>
<dbReference type="Gene3D" id="3.90.550.10">
    <property type="entry name" value="Spore Coat Polysaccharide Biosynthesis Protein SpsA, Chain A"/>
    <property type="match status" value="1"/>
</dbReference>
<organism evidence="8 9">
    <name type="scientific">Parvularcula marina</name>
    <dbReference type="NCBI Taxonomy" id="2292771"/>
    <lineage>
        <taxon>Bacteria</taxon>
        <taxon>Pseudomonadati</taxon>
        <taxon>Pseudomonadota</taxon>
        <taxon>Alphaproteobacteria</taxon>
        <taxon>Parvularculales</taxon>
        <taxon>Parvularculaceae</taxon>
        <taxon>Parvularcula</taxon>
    </lineage>
</organism>
<name>A0A371RHF8_9PROT</name>
<keyword evidence="5" id="KW-0472">Membrane</keyword>
<dbReference type="GO" id="GO:0016757">
    <property type="term" value="F:glycosyltransferase activity"/>
    <property type="evidence" value="ECO:0007669"/>
    <property type="project" value="UniProtKB-KW"/>
</dbReference>
<evidence type="ECO:0000256" key="2">
    <source>
        <dbReference type="ARBA" id="ARBA00022475"/>
    </source>
</evidence>
<dbReference type="PANTHER" id="PTHR43646">
    <property type="entry name" value="GLYCOSYLTRANSFERASE"/>
    <property type="match status" value="1"/>
</dbReference>
<dbReference type="InterPro" id="IPR026461">
    <property type="entry name" value="Trfase_2_rSAM/seldom_assoc"/>
</dbReference>
<gene>
    <name evidence="8" type="ORF">DX908_05985</name>
</gene>
<dbReference type="SUPFAM" id="SSF53448">
    <property type="entry name" value="Nucleotide-diphospho-sugar transferases"/>
    <property type="match status" value="1"/>
</dbReference>
<evidence type="ECO:0000256" key="3">
    <source>
        <dbReference type="ARBA" id="ARBA00022676"/>
    </source>
</evidence>
<comment type="caution">
    <text evidence="8">The sequence shown here is derived from an EMBL/GenBank/DDBJ whole genome shotgun (WGS) entry which is preliminary data.</text>
</comment>
<dbReference type="InterPro" id="IPR029044">
    <property type="entry name" value="Nucleotide-diphossugar_trans"/>
</dbReference>
<dbReference type="CDD" id="cd02522">
    <property type="entry name" value="GT_2_like_a"/>
    <property type="match status" value="1"/>
</dbReference>
<dbReference type="RefSeq" id="WP_116391503.1">
    <property type="nucleotide sequence ID" value="NZ_QUQO01000001.1"/>
</dbReference>
<dbReference type="AlphaFoldDB" id="A0A371RHF8"/>
<protein>
    <submittedName>
        <fullName evidence="8">Glycosyltransferase</fullName>
    </submittedName>
</protein>
<reference evidence="8 9" key="1">
    <citation type="submission" date="2018-08" db="EMBL/GenBank/DDBJ databases">
        <title>Parvularcula sp. SM1705, isolated from surface water of the South Sea China.</title>
        <authorList>
            <person name="Sun L."/>
        </authorList>
    </citation>
    <scope>NUCLEOTIDE SEQUENCE [LARGE SCALE GENOMIC DNA]</scope>
    <source>
        <strain evidence="8 9">SM1705</strain>
    </source>
</reference>